<feature type="transmembrane region" description="Helical" evidence="2">
    <location>
        <begin position="389"/>
        <end position="407"/>
    </location>
</feature>
<evidence type="ECO:0000256" key="2">
    <source>
        <dbReference type="SAM" id="Phobius"/>
    </source>
</evidence>
<dbReference type="EMBL" id="QREH01000001">
    <property type="protein sequence ID" value="REE05073.1"/>
    <property type="molecule type" value="Genomic_DNA"/>
</dbReference>
<feature type="transmembrane region" description="Helical" evidence="2">
    <location>
        <begin position="337"/>
        <end position="357"/>
    </location>
</feature>
<comment type="caution">
    <text evidence="3">The sequence shown here is derived from an EMBL/GenBank/DDBJ whole genome shotgun (WGS) entry which is preliminary data.</text>
</comment>
<evidence type="ECO:0000313" key="4">
    <source>
        <dbReference type="Proteomes" id="UP000256727"/>
    </source>
</evidence>
<dbReference type="AlphaFoldDB" id="A0A3D9LJ41"/>
<gene>
    <name evidence="3" type="ORF">C8E99_2932</name>
</gene>
<dbReference type="RefSeq" id="WP_147301250.1">
    <property type="nucleotide sequence ID" value="NZ_QREH01000001.1"/>
</dbReference>
<feature type="transmembrane region" description="Helical" evidence="2">
    <location>
        <begin position="539"/>
        <end position="558"/>
    </location>
</feature>
<feature type="compositionally biased region" description="Low complexity" evidence="1">
    <location>
        <begin position="297"/>
        <end position="310"/>
    </location>
</feature>
<reference evidence="3 4" key="1">
    <citation type="submission" date="2018-07" db="EMBL/GenBank/DDBJ databases">
        <title>Sequencing the genomes of 1000 actinobacteria strains.</title>
        <authorList>
            <person name="Klenk H.-P."/>
        </authorList>
    </citation>
    <scope>NUCLEOTIDE SEQUENCE [LARGE SCALE GENOMIC DNA]</scope>
    <source>
        <strain evidence="3 4">DSM 14442</strain>
    </source>
</reference>
<feature type="compositionally biased region" description="Basic and acidic residues" evidence="1">
    <location>
        <begin position="112"/>
        <end position="189"/>
    </location>
</feature>
<evidence type="ECO:0000313" key="3">
    <source>
        <dbReference type="EMBL" id="REE05073.1"/>
    </source>
</evidence>
<keyword evidence="4" id="KW-1185">Reference proteome</keyword>
<keyword evidence="2" id="KW-0472">Membrane</keyword>
<protein>
    <submittedName>
        <fullName evidence="3">Uncharacterized protein</fullName>
    </submittedName>
</protein>
<feature type="transmembrane region" description="Helical" evidence="2">
    <location>
        <begin position="419"/>
        <end position="436"/>
    </location>
</feature>
<feature type="transmembrane region" description="Helical" evidence="2">
    <location>
        <begin position="509"/>
        <end position="527"/>
    </location>
</feature>
<evidence type="ECO:0000256" key="1">
    <source>
        <dbReference type="SAM" id="MobiDB-lite"/>
    </source>
</evidence>
<dbReference type="OrthoDB" id="5189031at2"/>
<feature type="transmembrane region" description="Helical" evidence="2">
    <location>
        <begin position="482"/>
        <end position="503"/>
    </location>
</feature>
<feature type="region of interest" description="Disordered" evidence="1">
    <location>
        <begin position="1"/>
        <end position="189"/>
    </location>
</feature>
<name>A0A3D9LJ41_9MICC</name>
<accession>A0A3D9LJ41</accession>
<proteinExistence type="predicted"/>
<feature type="compositionally biased region" description="Polar residues" evidence="1">
    <location>
        <begin position="98"/>
        <end position="108"/>
    </location>
</feature>
<dbReference type="Proteomes" id="UP000256727">
    <property type="component" value="Unassembled WGS sequence"/>
</dbReference>
<feature type="transmembrane region" description="Helical" evidence="2">
    <location>
        <begin position="442"/>
        <end position="461"/>
    </location>
</feature>
<organism evidence="3 4">
    <name type="scientific">Citricoccus muralis</name>
    <dbReference type="NCBI Taxonomy" id="169134"/>
    <lineage>
        <taxon>Bacteria</taxon>
        <taxon>Bacillati</taxon>
        <taxon>Actinomycetota</taxon>
        <taxon>Actinomycetes</taxon>
        <taxon>Micrococcales</taxon>
        <taxon>Micrococcaceae</taxon>
        <taxon>Citricoccus</taxon>
    </lineage>
</organism>
<keyword evidence="2" id="KW-0812">Transmembrane</keyword>
<feature type="compositionally biased region" description="Low complexity" evidence="1">
    <location>
        <begin position="37"/>
        <end position="56"/>
    </location>
</feature>
<feature type="region of interest" description="Disordered" evidence="1">
    <location>
        <begin position="291"/>
        <end position="313"/>
    </location>
</feature>
<feature type="transmembrane region" description="Helical" evidence="2">
    <location>
        <begin position="564"/>
        <end position="581"/>
    </location>
</feature>
<sequence length="604" mass="67328">MNAESSSSAALERMKAAAEKSSGPATGAGEGSRPDHAPGSAESAESAESPTDSTTETSRKPAADQPRLRHANTHETQGPLESFNDWLDSLGEPDWDKVSQSIYESPTTMKAAYERQKAHREAERQRRVEEKAEAERKAAAERAEAERQAELERQRAAEHAEADRLEAERLAAEEAERAARRQAEEEARLEQERLLELQRAEEEALRREMERQEHEEWLARQRERETWALQVAARESDGTDWVPPAERRAMLEERGENLTDAQLLERARASLPEWRHRDRIVEKAQAIEASTVRRTRPASAAAEPEPAQAPHGYIPPYNLPSREPDPAPTPLDLLRRVTVTVAYLVFVLGGVYGLGFLGEDATGPWLHDLHEGRFAGGFSMLSMALWHQLIWPVLWVALGIYTVHQWLPSQASADRQRATGWRVAVALVATVVWFVLARTGVMLGVELVVWLALGYLLVDSVHQLNLYTARNRAERAITDGMIGLFTGWALIFAATNASVWLQALGINLLWIPGPVWAVLTLVVVVWGTTMMSMTERGRISIALGLSWGLAAILVPRLVGSMTSVWVAIVAAMGLFMVLLATENRRYRINHAEHRAALGHEVDEF</sequence>
<keyword evidence="2" id="KW-1133">Transmembrane helix</keyword>